<dbReference type="EMBL" id="CAJNRE010017404">
    <property type="protein sequence ID" value="CAF2154129.1"/>
    <property type="molecule type" value="Genomic_DNA"/>
</dbReference>
<dbReference type="AlphaFoldDB" id="A0A815GPF9"/>
<protein>
    <submittedName>
        <fullName evidence="1">Uncharacterized protein</fullName>
    </submittedName>
</protein>
<dbReference type="Proteomes" id="UP000663824">
    <property type="component" value="Unassembled WGS sequence"/>
</dbReference>
<accession>A0A815GPF9</accession>
<dbReference type="Proteomes" id="UP000681967">
    <property type="component" value="Unassembled WGS sequence"/>
</dbReference>
<comment type="caution">
    <text evidence="1">The sequence shown here is derived from an EMBL/GenBank/DDBJ whole genome shotgun (WGS) entry which is preliminary data.</text>
</comment>
<gene>
    <name evidence="3" type="ORF">BYL167_LOCUS29871</name>
    <name evidence="1" type="ORF">CJN711_LOCUS18957</name>
    <name evidence="2" type="ORF">MBJ925_LOCUS31825</name>
</gene>
<name>A0A815GPF9_9BILA</name>
<evidence type="ECO:0000313" key="3">
    <source>
        <dbReference type="EMBL" id="CAF4360287.1"/>
    </source>
</evidence>
<dbReference type="EMBL" id="CAJNOV010008877">
    <property type="protein sequence ID" value="CAF1341650.1"/>
    <property type="molecule type" value="Genomic_DNA"/>
</dbReference>
<organism evidence="1 4">
    <name type="scientific">Rotaria magnacalcarata</name>
    <dbReference type="NCBI Taxonomy" id="392030"/>
    <lineage>
        <taxon>Eukaryota</taxon>
        <taxon>Metazoa</taxon>
        <taxon>Spiralia</taxon>
        <taxon>Gnathifera</taxon>
        <taxon>Rotifera</taxon>
        <taxon>Eurotatoria</taxon>
        <taxon>Bdelloidea</taxon>
        <taxon>Philodinida</taxon>
        <taxon>Philodinidae</taxon>
        <taxon>Rotaria</taxon>
    </lineage>
</organism>
<evidence type="ECO:0000313" key="1">
    <source>
        <dbReference type="EMBL" id="CAF1341650.1"/>
    </source>
</evidence>
<proteinExistence type="predicted"/>
<dbReference type="EMBL" id="CAJOBH010047070">
    <property type="protein sequence ID" value="CAF4360287.1"/>
    <property type="molecule type" value="Genomic_DNA"/>
</dbReference>
<evidence type="ECO:0000313" key="2">
    <source>
        <dbReference type="EMBL" id="CAF2154129.1"/>
    </source>
</evidence>
<sequence>MSKKFLKKITRAIRITFRLSFSKTSEYLITGFDIDSLGSEIMPDNDINKPNNCTLHSTLTHQMSRNDDYFDLRGYFSCSSLDSKDSGISLITLLDDKTDYRLESTPKFSNHSSSCECCQCPCHQYIDSDHFVNETKSHLFMRQKKQQKLIQNKDYPFIF</sequence>
<evidence type="ECO:0000313" key="4">
    <source>
        <dbReference type="Proteomes" id="UP000663855"/>
    </source>
</evidence>
<dbReference type="Proteomes" id="UP000663855">
    <property type="component" value="Unassembled WGS sequence"/>
</dbReference>
<reference evidence="1" key="1">
    <citation type="submission" date="2021-02" db="EMBL/GenBank/DDBJ databases">
        <authorList>
            <person name="Nowell W R."/>
        </authorList>
    </citation>
    <scope>NUCLEOTIDE SEQUENCE</scope>
</reference>